<evidence type="ECO:0000259" key="11">
    <source>
        <dbReference type="PROSITE" id="PS51194"/>
    </source>
</evidence>
<evidence type="ECO:0000259" key="12">
    <source>
        <dbReference type="PROSITE" id="PS51327"/>
    </source>
</evidence>
<dbReference type="Gene3D" id="1.10.1520.10">
    <property type="entry name" value="Ribonuclease III domain"/>
    <property type="match status" value="2"/>
</dbReference>
<keyword evidence="6" id="KW-0067">ATP-binding</keyword>
<dbReference type="InterPro" id="IPR014001">
    <property type="entry name" value="Helicase_ATP-bd"/>
</dbReference>
<dbReference type="CDD" id="cd00593">
    <property type="entry name" value="RIBOc"/>
    <property type="match status" value="2"/>
</dbReference>
<feature type="domain" description="RNase III" evidence="9">
    <location>
        <begin position="1063"/>
        <end position="1246"/>
    </location>
</feature>
<dbReference type="Gene3D" id="3.30.160.380">
    <property type="entry name" value="Dicer dimerisation domain"/>
    <property type="match status" value="1"/>
</dbReference>
<sequence>MEDLTAMAEEPPTTLRLRSYQQEMLEASLERNIIVAMDTGSGKTHIAIARILAALEQSDKLVWFLSPSVALSMQQADLLSAHLPAYRVRTLTGLDGVDKWTDQKLWDATLANVNVVVGTPAVLLDALTHGFVKIDQLGLCVFDEGPLTQNRTIESNLNAITKTPKHNREALEAHVNIPVFATVLYPKETMDQCPQTDAVLAALARATKEYDFSQDPYVLELKEQDDPRSRKELQKIMMKRNTYCWENLRALDLRAVTMQEQLGTSMARWYVTTCIARFRDGIESDAAMMPDLSEKERKHLSGLFDQVSSRHPDDCLTDLSVSEKVKQLLAILKQHGKATTRGIIFVEQRVQVTALAELLGRLSDVKHQIATFVGTSGHSKRKISVADLVAVKEQEKDLAAFRDGEKNIMIATNVLEEGIDVSACNLVVCFDPPKNLVSFVQRRGRARQKESNYYLFVPDDQRNNKQWAALEAEMKKAYMDDTRQLASRLDDDLDLSDKVYEIPSTGAILTLENAKAHLYHFCSVSTPASNYVDVRPEFDTEEHPGAGLWTASVYLPSSVHSDLRSATSSKQWPNEETAIADAAFEAYVALHKAGLINDNLLPRVKDYGPEAGQEHVDQPSIVQVAERCISFKELHSNRRASKQDWRPHSVSIRFRGESMCDMRLWLPSRQLPSLIVQIFWNEQDVYHVTVDDLNNESKSLDDKARSSVQNCTQILLSSVHGNRMSAHATDFPVLFAPSSDKQIPQWLANAKGAYNLVTTDKIDGTNAGLVRIRGQAGHAFIFQDVQPGTSSDEGHHLVVTNFPKRRDFLHTIPESSRSMAYTSKQSIPAADCTIDNLPAKYAVFAAFVPSIMHKIDTALLAMDLQTTLLQRVGISDLGLVLEAISAPSAAESRFQSSQEEPGKPTKDASIKRSNLVDYNRLEYLGDTILKHLTELQVMAQHTNWPESYLTLERDRIVRNSNLSKAALAAGLDKYILTKPFTGTKWRPPYISELLAQETETRSMSTKTLADVVEALIGAAFVDGGLQKSLTCISTLLPLETWHPPEQCFHLLINELRPTKSTNMAPLERLIGHTFTYPTLLLEALTHVSYPYNRTGLSYERLEFLGDSVLDMIITPKLFAHPRKLRHWQLHRIHEALVNSHFLGFCCMDYFIEEEVCNVTEDKTTSRHEIKTSSRKVHLYDFLKLGPQLLPHRRRALDLFQALQPTIQEALQTSKEYPWPQLVTLNPPKYFCDIVESVLGALFIDTRGDLAVCEAFVAKLGVLEHMQRILDENVECFSPKERLGVVADREEVKYLNSRGEDEEGKRVFGCVVEVGDEEVVNVEGCRHKDEAEVKAAYEACKILEARGAVRNGRKRKFEGVCADVDEAKEGAMDVDSPDDE</sequence>
<feature type="domain" description="RNase III" evidence="9">
    <location>
        <begin position="905"/>
        <end position="1024"/>
    </location>
</feature>
<keyword evidence="4" id="KW-0378">Hydrolase</keyword>
<dbReference type="EMBL" id="JAXOVC010000001">
    <property type="protein sequence ID" value="KAK4507050.1"/>
    <property type="molecule type" value="Genomic_DNA"/>
</dbReference>
<dbReference type="SMART" id="SM00535">
    <property type="entry name" value="RIBOc"/>
    <property type="match status" value="2"/>
</dbReference>
<dbReference type="InterPro" id="IPR001650">
    <property type="entry name" value="Helicase_C-like"/>
</dbReference>
<comment type="caution">
    <text evidence="13">The sequence shown here is derived from an EMBL/GenBank/DDBJ whole genome shotgun (WGS) entry which is preliminary data.</text>
</comment>
<evidence type="ECO:0000256" key="5">
    <source>
        <dbReference type="ARBA" id="ARBA00022806"/>
    </source>
</evidence>
<dbReference type="InterPro" id="IPR038248">
    <property type="entry name" value="Dicer_dimer_sf"/>
</dbReference>
<dbReference type="SMART" id="SM00487">
    <property type="entry name" value="DEXDc"/>
    <property type="match status" value="1"/>
</dbReference>
<accession>A0ABR0F025</accession>
<evidence type="ECO:0008006" key="15">
    <source>
        <dbReference type="Google" id="ProtNLM"/>
    </source>
</evidence>
<gene>
    <name evidence="13" type="ORF">PRZ48_000784</name>
</gene>
<feature type="domain" description="Helicase C-terminal" evidence="11">
    <location>
        <begin position="324"/>
        <end position="501"/>
    </location>
</feature>
<dbReference type="InterPro" id="IPR005034">
    <property type="entry name" value="Dicer_dimerisation"/>
</dbReference>
<evidence type="ECO:0000256" key="7">
    <source>
        <dbReference type="ARBA" id="ARBA00023118"/>
    </source>
</evidence>
<dbReference type="Pfam" id="PF00271">
    <property type="entry name" value="Helicase_C"/>
    <property type="match status" value="1"/>
</dbReference>
<protein>
    <recommendedName>
        <fullName evidence="15">Dicer-like protein 2</fullName>
    </recommendedName>
</protein>
<evidence type="ECO:0000259" key="9">
    <source>
        <dbReference type="PROSITE" id="PS50142"/>
    </source>
</evidence>
<dbReference type="Pfam" id="PF00270">
    <property type="entry name" value="DEAD"/>
    <property type="match status" value="1"/>
</dbReference>
<dbReference type="Pfam" id="PF03368">
    <property type="entry name" value="Dicer_dimer"/>
    <property type="match status" value="1"/>
</dbReference>
<evidence type="ECO:0000256" key="8">
    <source>
        <dbReference type="PROSITE-ProRule" id="PRU00657"/>
    </source>
</evidence>
<name>A0ABR0F025_ZASCE</name>
<keyword evidence="5" id="KW-0347">Helicase</keyword>
<dbReference type="PROSITE" id="PS00517">
    <property type="entry name" value="RNASE_3_1"/>
    <property type="match status" value="1"/>
</dbReference>
<dbReference type="PANTHER" id="PTHR14950">
    <property type="entry name" value="DICER-RELATED"/>
    <property type="match status" value="1"/>
</dbReference>
<proteinExistence type="inferred from homology"/>
<feature type="domain" description="Helicase ATP-binding" evidence="10">
    <location>
        <begin position="24"/>
        <end position="182"/>
    </location>
</feature>
<evidence type="ECO:0000313" key="13">
    <source>
        <dbReference type="EMBL" id="KAK4507050.1"/>
    </source>
</evidence>
<organism evidence="13 14">
    <name type="scientific">Zasmidium cellare</name>
    <name type="common">Wine cellar mold</name>
    <name type="synonym">Racodium cellare</name>
    <dbReference type="NCBI Taxonomy" id="395010"/>
    <lineage>
        <taxon>Eukaryota</taxon>
        <taxon>Fungi</taxon>
        <taxon>Dikarya</taxon>
        <taxon>Ascomycota</taxon>
        <taxon>Pezizomycotina</taxon>
        <taxon>Dothideomycetes</taxon>
        <taxon>Dothideomycetidae</taxon>
        <taxon>Mycosphaerellales</taxon>
        <taxon>Mycosphaerellaceae</taxon>
        <taxon>Zasmidium</taxon>
    </lineage>
</organism>
<evidence type="ECO:0000256" key="3">
    <source>
        <dbReference type="ARBA" id="ARBA00022741"/>
    </source>
</evidence>
<dbReference type="Proteomes" id="UP001305779">
    <property type="component" value="Unassembled WGS sequence"/>
</dbReference>
<reference evidence="13 14" key="1">
    <citation type="journal article" date="2023" name="G3 (Bethesda)">
        <title>A chromosome-level genome assembly of Zasmidium syzygii isolated from banana leaves.</title>
        <authorList>
            <person name="van Westerhoven A.C."/>
            <person name="Mehrabi R."/>
            <person name="Talebi R."/>
            <person name="Steentjes M.B.F."/>
            <person name="Corcolon B."/>
            <person name="Chong P.A."/>
            <person name="Kema G.H.J."/>
            <person name="Seidl M.F."/>
        </authorList>
    </citation>
    <scope>NUCLEOTIDE SEQUENCE [LARGE SCALE GENOMIC DNA]</scope>
    <source>
        <strain evidence="13 14">P124</strain>
    </source>
</reference>
<dbReference type="PROSITE" id="PS51194">
    <property type="entry name" value="HELICASE_CTER"/>
    <property type="match status" value="1"/>
</dbReference>
<keyword evidence="1" id="KW-0930">Antiviral protein</keyword>
<keyword evidence="8" id="KW-0694">RNA-binding</keyword>
<dbReference type="PROSITE" id="PS50142">
    <property type="entry name" value="RNASE_3_2"/>
    <property type="match status" value="2"/>
</dbReference>
<dbReference type="Gene3D" id="1.20.1320.30">
    <property type="match status" value="1"/>
</dbReference>
<keyword evidence="14" id="KW-1185">Reference proteome</keyword>
<dbReference type="SMART" id="SM00490">
    <property type="entry name" value="HELICc"/>
    <property type="match status" value="1"/>
</dbReference>
<evidence type="ECO:0000313" key="14">
    <source>
        <dbReference type="Proteomes" id="UP001305779"/>
    </source>
</evidence>
<dbReference type="Gene3D" id="3.40.50.300">
    <property type="entry name" value="P-loop containing nucleotide triphosphate hydrolases"/>
    <property type="match status" value="3"/>
</dbReference>
<dbReference type="SUPFAM" id="SSF52540">
    <property type="entry name" value="P-loop containing nucleoside triphosphate hydrolases"/>
    <property type="match status" value="1"/>
</dbReference>
<keyword evidence="2" id="KW-0677">Repeat</keyword>
<dbReference type="InterPro" id="IPR036389">
    <property type="entry name" value="RNase_III_sf"/>
</dbReference>
<evidence type="ECO:0000256" key="4">
    <source>
        <dbReference type="ARBA" id="ARBA00022801"/>
    </source>
</evidence>
<evidence type="ECO:0000256" key="1">
    <source>
        <dbReference type="ARBA" id="ARBA00022721"/>
    </source>
</evidence>
<feature type="domain" description="Dicer dsRNA-binding fold" evidence="12">
    <location>
        <begin position="514"/>
        <end position="610"/>
    </location>
</feature>
<dbReference type="InterPro" id="IPR000999">
    <property type="entry name" value="RNase_III_dom"/>
</dbReference>
<dbReference type="PROSITE" id="PS51192">
    <property type="entry name" value="HELICASE_ATP_BIND_1"/>
    <property type="match status" value="1"/>
</dbReference>
<evidence type="ECO:0000256" key="6">
    <source>
        <dbReference type="ARBA" id="ARBA00022840"/>
    </source>
</evidence>
<comment type="similarity">
    <text evidence="8">Belongs to the helicase family. Dicer subfamily.</text>
</comment>
<keyword evidence="7" id="KW-0051">Antiviral defense</keyword>
<dbReference type="PANTHER" id="PTHR14950:SF37">
    <property type="entry name" value="ENDORIBONUCLEASE DICER"/>
    <property type="match status" value="1"/>
</dbReference>
<evidence type="ECO:0000256" key="2">
    <source>
        <dbReference type="ARBA" id="ARBA00022737"/>
    </source>
</evidence>
<keyword evidence="3" id="KW-0547">Nucleotide-binding</keyword>
<dbReference type="InterPro" id="IPR027417">
    <property type="entry name" value="P-loop_NTPase"/>
</dbReference>
<dbReference type="InterPro" id="IPR011545">
    <property type="entry name" value="DEAD/DEAH_box_helicase_dom"/>
</dbReference>
<dbReference type="Pfam" id="PF00636">
    <property type="entry name" value="Ribonuclease_3"/>
    <property type="match status" value="2"/>
</dbReference>
<dbReference type="SUPFAM" id="SSF69065">
    <property type="entry name" value="RNase III domain-like"/>
    <property type="match status" value="2"/>
</dbReference>
<dbReference type="PROSITE" id="PS51327">
    <property type="entry name" value="DICER_DSRBF"/>
    <property type="match status" value="1"/>
</dbReference>
<evidence type="ECO:0000259" key="10">
    <source>
        <dbReference type="PROSITE" id="PS51192"/>
    </source>
</evidence>